<reference evidence="2 3" key="1">
    <citation type="journal article" date="2024" name="BMC Genomics">
        <title>De novo assembly and annotation of Popillia japonica's genome with initial clues to its potential as an invasive pest.</title>
        <authorList>
            <person name="Cucini C."/>
            <person name="Boschi S."/>
            <person name="Funari R."/>
            <person name="Cardaioli E."/>
            <person name="Iannotti N."/>
            <person name="Marturano G."/>
            <person name="Paoli F."/>
            <person name="Bruttini M."/>
            <person name="Carapelli A."/>
            <person name="Frati F."/>
            <person name="Nardi F."/>
        </authorList>
    </citation>
    <scope>NUCLEOTIDE SEQUENCE [LARGE SCALE GENOMIC DNA]</scope>
    <source>
        <strain evidence="2">DMR45628</strain>
    </source>
</reference>
<gene>
    <name evidence="2" type="ORF">QE152_g4739</name>
</gene>
<dbReference type="PANTHER" id="PTHR21678:SF0">
    <property type="entry name" value="C3H1-TYPE DOMAIN-CONTAINING PROTEIN"/>
    <property type="match status" value="1"/>
</dbReference>
<dbReference type="AlphaFoldDB" id="A0AAW1MZP7"/>
<feature type="compositionally biased region" description="Acidic residues" evidence="1">
    <location>
        <begin position="182"/>
        <end position="192"/>
    </location>
</feature>
<evidence type="ECO:0000313" key="3">
    <source>
        <dbReference type="Proteomes" id="UP001458880"/>
    </source>
</evidence>
<dbReference type="EMBL" id="JASPKY010000025">
    <property type="protein sequence ID" value="KAK9751869.1"/>
    <property type="molecule type" value="Genomic_DNA"/>
</dbReference>
<feature type="compositionally biased region" description="Basic and acidic residues" evidence="1">
    <location>
        <begin position="314"/>
        <end position="353"/>
    </location>
</feature>
<evidence type="ECO:0000256" key="1">
    <source>
        <dbReference type="SAM" id="MobiDB-lite"/>
    </source>
</evidence>
<proteinExistence type="predicted"/>
<feature type="region of interest" description="Disordered" evidence="1">
    <location>
        <begin position="178"/>
        <end position="200"/>
    </location>
</feature>
<keyword evidence="3" id="KW-1185">Reference proteome</keyword>
<accession>A0AAW1MZP7</accession>
<dbReference type="InterPro" id="IPR012677">
    <property type="entry name" value="Nucleotide-bd_a/b_plait_sf"/>
</dbReference>
<dbReference type="Proteomes" id="UP001458880">
    <property type="component" value="Unassembled WGS sequence"/>
</dbReference>
<name>A0AAW1MZP7_POPJA</name>
<organism evidence="2 3">
    <name type="scientific">Popillia japonica</name>
    <name type="common">Japanese beetle</name>
    <dbReference type="NCBI Taxonomy" id="7064"/>
    <lineage>
        <taxon>Eukaryota</taxon>
        <taxon>Metazoa</taxon>
        <taxon>Ecdysozoa</taxon>
        <taxon>Arthropoda</taxon>
        <taxon>Hexapoda</taxon>
        <taxon>Insecta</taxon>
        <taxon>Pterygota</taxon>
        <taxon>Neoptera</taxon>
        <taxon>Endopterygota</taxon>
        <taxon>Coleoptera</taxon>
        <taxon>Polyphaga</taxon>
        <taxon>Scarabaeiformia</taxon>
        <taxon>Scarabaeidae</taxon>
        <taxon>Rutelinae</taxon>
        <taxon>Popillia</taxon>
    </lineage>
</organism>
<comment type="caution">
    <text evidence="2">The sequence shown here is derived from an EMBL/GenBank/DDBJ whole genome shotgun (WGS) entry which is preliminary data.</text>
</comment>
<evidence type="ECO:0000313" key="2">
    <source>
        <dbReference type="EMBL" id="KAK9751869.1"/>
    </source>
</evidence>
<protein>
    <recommendedName>
        <fullName evidence="4">Coiled-coil domain-containing protein R3HCC1L</fullName>
    </recommendedName>
</protein>
<sequence>MEHNKNEGRDVRRRTRPAQRLYVPPAQRNKNKGSRNNSETNTTQSETDVVESEMNSNLSDVYQGTENEANNSTNNDEQSLVIMLDQLKTDDNEKNVDNDKEEMERAIVNINRKTRPLIKHVNVGNKDVLHIAIDDKDLKPKAKVKGAILDEQVSNWEDLCNDDDELNRGKTAKIRDIRINGNEEDEEGSSDDEFPKKNRKPHDLDHVIELYDFPSAFKTQDLMQLYSDVNNELMYVKWCDETHALLVLSTPNQAKRALHIQHAIIKSRPMNNASNTAMHVASRVDLKPAMKRPQTNMQTARRLINSHLGTKSKLSKEDHAREREELRKAKELKKALKQSENDAWDGHPRPSTA</sequence>
<feature type="region of interest" description="Disordered" evidence="1">
    <location>
        <begin position="1"/>
        <end position="55"/>
    </location>
</feature>
<feature type="region of interest" description="Disordered" evidence="1">
    <location>
        <begin position="305"/>
        <end position="353"/>
    </location>
</feature>
<evidence type="ECO:0008006" key="4">
    <source>
        <dbReference type="Google" id="ProtNLM"/>
    </source>
</evidence>
<dbReference type="Gene3D" id="3.30.70.330">
    <property type="match status" value="1"/>
</dbReference>
<dbReference type="PANTHER" id="PTHR21678">
    <property type="entry name" value="GROWTH INHIBITION AND DIFFERENTIATION RELATED PROTEIN 88"/>
    <property type="match status" value="1"/>
</dbReference>
<feature type="compositionally biased region" description="Basic and acidic residues" evidence="1">
    <location>
        <begin position="1"/>
        <end position="10"/>
    </location>
</feature>
<dbReference type="InterPro" id="IPR039884">
    <property type="entry name" value="R3HC1/R3HCL"/>
</dbReference>
<feature type="compositionally biased region" description="Low complexity" evidence="1">
    <location>
        <begin position="36"/>
        <end position="47"/>
    </location>
</feature>